<feature type="compositionally biased region" description="Basic and acidic residues" evidence="1">
    <location>
        <begin position="97"/>
        <end position="112"/>
    </location>
</feature>
<dbReference type="OrthoDB" id="9867262at2"/>
<evidence type="ECO:0000313" key="4">
    <source>
        <dbReference type="Proteomes" id="UP000182241"/>
    </source>
</evidence>
<protein>
    <submittedName>
        <fullName evidence="3">Uncharacterized protein</fullName>
    </submittedName>
</protein>
<sequence length="112" mass="10913">MDEKRNPEIPTLARRFVVGLIAAGAGAALLAAGPVAAQPSDHVVSPSAVAPGGMPGGGANHSNVPPGSALWPGNMNPEADSGSARDAGPNSAAPIDPGDHPRDAPGADSPRS</sequence>
<accession>A0A1H4NYP6</accession>
<dbReference type="RefSeq" id="WP_068741007.1">
    <property type="nucleotide sequence ID" value="NZ_FNSA01000003.1"/>
</dbReference>
<proteinExistence type="predicted"/>
<dbReference type="Proteomes" id="UP000182241">
    <property type="component" value="Unassembled WGS sequence"/>
</dbReference>
<name>A0A1H4NYP6_TSUTY</name>
<dbReference type="InterPro" id="IPR006311">
    <property type="entry name" value="TAT_signal"/>
</dbReference>
<keyword evidence="2" id="KW-0732">Signal</keyword>
<evidence type="ECO:0000256" key="2">
    <source>
        <dbReference type="SAM" id="SignalP"/>
    </source>
</evidence>
<feature type="chain" id="PRO_5010321803" evidence="2">
    <location>
        <begin position="38"/>
        <end position="112"/>
    </location>
</feature>
<dbReference type="AlphaFoldDB" id="A0A1H4NYP6"/>
<dbReference type="PROSITE" id="PS51318">
    <property type="entry name" value="TAT"/>
    <property type="match status" value="1"/>
</dbReference>
<evidence type="ECO:0000256" key="1">
    <source>
        <dbReference type="SAM" id="MobiDB-lite"/>
    </source>
</evidence>
<feature type="region of interest" description="Disordered" evidence="1">
    <location>
        <begin position="37"/>
        <end position="112"/>
    </location>
</feature>
<feature type="signal peptide" evidence="2">
    <location>
        <begin position="1"/>
        <end position="37"/>
    </location>
</feature>
<organism evidence="3 4">
    <name type="scientific">Tsukamurella tyrosinosolvens</name>
    <dbReference type="NCBI Taxonomy" id="57704"/>
    <lineage>
        <taxon>Bacteria</taxon>
        <taxon>Bacillati</taxon>
        <taxon>Actinomycetota</taxon>
        <taxon>Actinomycetes</taxon>
        <taxon>Mycobacteriales</taxon>
        <taxon>Tsukamurellaceae</taxon>
        <taxon>Tsukamurella</taxon>
    </lineage>
</organism>
<gene>
    <name evidence="3" type="ORF">SAMN04489793_1303</name>
</gene>
<dbReference type="EMBL" id="FNSA01000003">
    <property type="protein sequence ID" value="SEB99968.1"/>
    <property type="molecule type" value="Genomic_DNA"/>
</dbReference>
<reference evidence="4" key="1">
    <citation type="submission" date="2016-10" db="EMBL/GenBank/DDBJ databases">
        <authorList>
            <person name="Varghese N."/>
            <person name="Submissions S."/>
        </authorList>
    </citation>
    <scope>NUCLEOTIDE SEQUENCE [LARGE SCALE GENOMIC DNA]</scope>
    <source>
        <strain evidence="4">DSM 44234</strain>
    </source>
</reference>
<keyword evidence="4" id="KW-1185">Reference proteome</keyword>
<evidence type="ECO:0000313" key="3">
    <source>
        <dbReference type="EMBL" id="SEB99968.1"/>
    </source>
</evidence>